<gene>
    <name evidence="2" type="ORF">QF034_006941</name>
</gene>
<evidence type="ECO:0000313" key="2">
    <source>
        <dbReference type="EMBL" id="MDQ0752710.1"/>
    </source>
</evidence>
<accession>A0ABU0R0B1</accession>
<keyword evidence="3" id="KW-1185">Reference proteome</keyword>
<dbReference type="Proteomes" id="UP001232755">
    <property type="component" value="Unassembled WGS sequence"/>
</dbReference>
<proteinExistence type="predicted"/>
<dbReference type="CDD" id="cd00118">
    <property type="entry name" value="LysM"/>
    <property type="match status" value="1"/>
</dbReference>
<evidence type="ECO:0000313" key="3">
    <source>
        <dbReference type="Proteomes" id="UP001232755"/>
    </source>
</evidence>
<protein>
    <submittedName>
        <fullName evidence="2">LysM repeat protein</fullName>
    </submittedName>
</protein>
<sequence>MEKTAEFYVVKRGDTLSEIAVMYRVTLDQILEWNPQITNPDLIHPGQRIRVAPPEMQGE</sequence>
<dbReference type="Pfam" id="PF01476">
    <property type="entry name" value="LysM"/>
    <property type="match status" value="1"/>
</dbReference>
<dbReference type="SMART" id="SM00257">
    <property type="entry name" value="LysM"/>
    <property type="match status" value="1"/>
</dbReference>
<dbReference type="SUPFAM" id="SSF54106">
    <property type="entry name" value="LysM domain"/>
    <property type="match status" value="1"/>
</dbReference>
<comment type="caution">
    <text evidence="2">The sequence shown here is derived from an EMBL/GenBank/DDBJ whole genome shotgun (WGS) entry which is preliminary data.</text>
</comment>
<reference evidence="2 3" key="1">
    <citation type="submission" date="2023-07" db="EMBL/GenBank/DDBJ databases">
        <title>Comparative genomics of wheat-associated soil bacteria to identify genetic determinants of phenazine resistance.</title>
        <authorList>
            <person name="Mouncey N."/>
        </authorList>
    </citation>
    <scope>NUCLEOTIDE SEQUENCE [LARGE SCALE GENOMIC DNA]</scope>
    <source>
        <strain evidence="2 3">B3I12</strain>
    </source>
</reference>
<dbReference type="EMBL" id="JAUSYP010000001">
    <property type="protein sequence ID" value="MDQ0752710.1"/>
    <property type="molecule type" value="Genomic_DNA"/>
</dbReference>
<dbReference type="RefSeq" id="WP_307178659.1">
    <property type="nucleotide sequence ID" value="NZ_JAUSYP010000001.1"/>
</dbReference>
<dbReference type="InterPro" id="IPR018392">
    <property type="entry name" value="LysM"/>
</dbReference>
<feature type="domain" description="LysM" evidence="1">
    <location>
        <begin position="6"/>
        <end position="51"/>
    </location>
</feature>
<dbReference type="InterPro" id="IPR036779">
    <property type="entry name" value="LysM_dom_sf"/>
</dbReference>
<name>A0ABU0R0B1_9ACTN</name>
<evidence type="ECO:0000259" key="1">
    <source>
        <dbReference type="PROSITE" id="PS51782"/>
    </source>
</evidence>
<dbReference type="PROSITE" id="PS51782">
    <property type="entry name" value="LYSM"/>
    <property type="match status" value="1"/>
</dbReference>
<dbReference type="Gene3D" id="3.10.350.10">
    <property type="entry name" value="LysM domain"/>
    <property type="match status" value="1"/>
</dbReference>
<organism evidence="2 3">
    <name type="scientific">Streptomyces africanus</name>
    <dbReference type="NCBI Taxonomy" id="231024"/>
    <lineage>
        <taxon>Bacteria</taxon>
        <taxon>Bacillati</taxon>
        <taxon>Actinomycetota</taxon>
        <taxon>Actinomycetes</taxon>
        <taxon>Kitasatosporales</taxon>
        <taxon>Streptomycetaceae</taxon>
        <taxon>Streptomyces</taxon>
    </lineage>
</organism>